<proteinExistence type="predicted"/>
<protein>
    <submittedName>
        <fullName evidence="2">Uncharacterized protein</fullName>
    </submittedName>
</protein>
<dbReference type="KEGG" id="poz:I0K15_06670"/>
<dbReference type="EMBL" id="CP064942">
    <property type="protein sequence ID" value="QPH55412.1"/>
    <property type="molecule type" value="Genomic_DNA"/>
</dbReference>
<accession>A0A7S9LU79</accession>
<keyword evidence="3" id="KW-1185">Reference proteome</keyword>
<organism evidence="2 3">
    <name type="scientific">Pontivivens ytuae</name>
    <dbReference type="NCBI Taxonomy" id="2789856"/>
    <lineage>
        <taxon>Bacteria</taxon>
        <taxon>Pseudomonadati</taxon>
        <taxon>Pseudomonadota</taxon>
        <taxon>Alphaproteobacteria</taxon>
        <taxon>Rhodobacterales</taxon>
        <taxon>Paracoccaceae</taxon>
        <taxon>Pontivivens</taxon>
    </lineage>
</organism>
<evidence type="ECO:0000313" key="3">
    <source>
        <dbReference type="Proteomes" id="UP000594800"/>
    </source>
</evidence>
<dbReference type="AlphaFoldDB" id="A0A7S9LU79"/>
<dbReference type="Proteomes" id="UP000594800">
    <property type="component" value="Chromosome"/>
</dbReference>
<keyword evidence="1" id="KW-0732">Signal</keyword>
<gene>
    <name evidence="2" type="ORF">I0K15_06670</name>
</gene>
<name>A0A7S9LU79_9RHOB</name>
<reference evidence="2 3" key="1">
    <citation type="submission" date="2020-11" db="EMBL/GenBank/DDBJ databases">
        <title>Description of Pontivivens ytuae sp. nov. isolated from deep sea sediment of Mariana Trench.</title>
        <authorList>
            <person name="Wang Z."/>
            <person name="Sun Q.-L."/>
            <person name="Xu X.-D."/>
            <person name="Tang Y.-Z."/>
            <person name="Zhang J."/>
        </authorList>
    </citation>
    <scope>NUCLEOTIDE SEQUENCE [LARGE SCALE GENOMIC DNA]</scope>
    <source>
        <strain evidence="2 3">MT2928</strain>
    </source>
</reference>
<feature type="signal peptide" evidence="1">
    <location>
        <begin position="1"/>
        <end position="22"/>
    </location>
</feature>
<sequence>MTKIFTAIALAAMLTAALTATAQQSDVAVTGNHALGGITGLDAATIEQMSLEELADVIEARQAQF</sequence>
<evidence type="ECO:0000256" key="1">
    <source>
        <dbReference type="SAM" id="SignalP"/>
    </source>
</evidence>
<dbReference type="RefSeq" id="WP_196104611.1">
    <property type="nucleotide sequence ID" value="NZ_CP064942.1"/>
</dbReference>
<feature type="chain" id="PRO_5032311888" evidence="1">
    <location>
        <begin position="23"/>
        <end position="65"/>
    </location>
</feature>
<evidence type="ECO:0000313" key="2">
    <source>
        <dbReference type="EMBL" id="QPH55412.1"/>
    </source>
</evidence>